<feature type="transmembrane region" description="Helical" evidence="1">
    <location>
        <begin position="68"/>
        <end position="90"/>
    </location>
</feature>
<feature type="transmembrane region" description="Helical" evidence="1">
    <location>
        <begin position="102"/>
        <end position="121"/>
    </location>
</feature>
<protein>
    <submittedName>
        <fullName evidence="2">Uncharacterized protein</fullName>
    </submittedName>
</protein>
<evidence type="ECO:0000313" key="3">
    <source>
        <dbReference type="Proteomes" id="UP001500974"/>
    </source>
</evidence>
<organism evidence="2 3">
    <name type="scientific">Arthrobacter parietis</name>
    <dbReference type="NCBI Taxonomy" id="271434"/>
    <lineage>
        <taxon>Bacteria</taxon>
        <taxon>Bacillati</taxon>
        <taxon>Actinomycetota</taxon>
        <taxon>Actinomycetes</taxon>
        <taxon>Micrococcales</taxon>
        <taxon>Micrococcaceae</taxon>
        <taxon>Arthrobacter</taxon>
    </lineage>
</organism>
<keyword evidence="3" id="KW-1185">Reference proteome</keyword>
<accession>A0ABN3ATQ6</accession>
<feature type="transmembrane region" description="Helical" evidence="1">
    <location>
        <begin position="6"/>
        <end position="23"/>
    </location>
</feature>
<evidence type="ECO:0000313" key="2">
    <source>
        <dbReference type="EMBL" id="GAA2174446.1"/>
    </source>
</evidence>
<gene>
    <name evidence="2" type="ORF">GCM10009784_12790</name>
</gene>
<keyword evidence="1" id="KW-0812">Transmembrane</keyword>
<keyword evidence="1" id="KW-1133">Transmembrane helix</keyword>
<feature type="transmembrane region" description="Helical" evidence="1">
    <location>
        <begin position="176"/>
        <end position="194"/>
    </location>
</feature>
<reference evidence="2 3" key="1">
    <citation type="journal article" date="2019" name="Int. J. Syst. Evol. Microbiol.">
        <title>The Global Catalogue of Microorganisms (GCM) 10K type strain sequencing project: providing services to taxonomists for standard genome sequencing and annotation.</title>
        <authorList>
            <consortium name="The Broad Institute Genomics Platform"/>
            <consortium name="The Broad Institute Genome Sequencing Center for Infectious Disease"/>
            <person name="Wu L."/>
            <person name="Ma J."/>
        </authorList>
    </citation>
    <scope>NUCLEOTIDE SEQUENCE [LARGE SCALE GENOMIC DNA]</scope>
    <source>
        <strain evidence="2 3">JCM 14917</strain>
    </source>
</reference>
<comment type="caution">
    <text evidence="2">The sequence shown here is derived from an EMBL/GenBank/DDBJ whole genome shotgun (WGS) entry which is preliminary data.</text>
</comment>
<feature type="transmembrane region" description="Helical" evidence="1">
    <location>
        <begin position="35"/>
        <end position="56"/>
    </location>
</feature>
<sequence>MSAGSFIQWLALALCVIFAATRLPDALRGKGRSIFAVLVLLCVAVGLSLAPIYLFVDGLLGGANIANLLIRFSLYAIMLLLGLRGAAAFSSESALRLISGPLGAAVLGLTVLATVILFGLSDLPESSTGLREYADQPTVHWYSHLGRIYPAYVGACLLGPAIASARDTSARGLHRVAAAFMAGGFAMVLAHTALKFTGVRTGAADLILPFGAIVLVTSGLTMIWLSRRRSVRNRSANFLANEHRRD</sequence>
<evidence type="ECO:0000256" key="1">
    <source>
        <dbReference type="SAM" id="Phobius"/>
    </source>
</evidence>
<proteinExistence type="predicted"/>
<name>A0ABN3ATQ6_9MICC</name>
<keyword evidence="1" id="KW-0472">Membrane</keyword>
<dbReference type="EMBL" id="BAAAON010000001">
    <property type="protein sequence ID" value="GAA2174446.1"/>
    <property type="molecule type" value="Genomic_DNA"/>
</dbReference>
<feature type="transmembrane region" description="Helical" evidence="1">
    <location>
        <begin position="206"/>
        <end position="225"/>
    </location>
</feature>
<dbReference type="RefSeq" id="WP_346027832.1">
    <property type="nucleotide sequence ID" value="NZ_BAAAON010000001.1"/>
</dbReference>
<dbReference type="Proteomes" id="UP001500974">
    <property type="component" value="Unassembled WGS sequence"/>
</dbReference>
<feature type="transmembrane region" description="Helical" evidence="1">
    <location>
        <begin position="141"/>
        <end position="164"/>
    </location>
</feature>